<keyword evidence="1" id="KW-1133">Transmembrane helix</keyword>
<keyword evidence="1" id="KW-0472">Membrane</keyword>
<dbReference type="RefSeq" id="WP_186956943.1">
    <property type="nucleotide sequence ID" value="NZ_JACOFX010000027.1"/>
</dbReference>
<evidence type="ECO:0000256" key="1">
    <source>
        <dbReference type="SAM" id="Phobius"/>
    </source>
</evidence>
<protein>
    <submittedName>
        <fullName evidence="2">Uncharacterized protein</fullName>
    </submittedName>
</protein>
<name>A0ABR6ZHL3_9BURK</name>
<dbReference type="EMBL" id="JACOFX010000027">
    <property type="protein sequence ID" value="MBC3911232.1"/>
    <property type="molecule type" value="Genomic_DNA"/>
</dbReference>
<gene>
    <name evidence="2" type="ORF">H8L47_27100</name>
</gene>
<accession>A0ABR6ZHL3</accession>
<organism evidence="2 3">
    <name type="scientific">Undibacterium umbellatum</name>
    <dbReference type="NCBI Taxonomy" id="2762300"/>
    <lineage>
        <taxon>Bacteria</taxon>
        <taxon>Pseudomonadati</taxon>
        <taxon>Pseudomonadota</taxon>
        <taxon>Betaproteobacteria</taxon>
        <taxon>Burkholderiales</taxon>
        <taxon>Oxalobacteraceae</taxon>
        <taxon>Undibacterium</taxon>
    </lineage>
</organism>
<comment type="caution">
    <text evidence="2">The sequence shown here is derived from an EMBL/GenBank/DDBJ whole genome shotgun (WGS) entry which is preliminary data.</text>
</comment>
<evidence type="ECO:0000313" key="3">
    <source>
        <dbReference type="Proteomes" id="UP000646911"/>
    </source>
</evidence>
<proteinExistence type="predicted"/>
<keyword evidence="3" id="KW-1185">Reference proteome</keyword>
<dbReference type="Proteomes" id="UP000646911">
    <property type="component" value="Unassembled WGS sequence"/>
</dbReference>
<sequence>MIEVIFSNISNIIGTILIAALVAWFSYRNGSKVRKATACETFRKAISTSLQGLYPIPVDWPDSTTGIRHILNRQFPVIQAAVNEFRNYVPWYSRKKFDKAWRQYRNAYEDDESAECYHHYESFEDNSDHKAVFKANVDRLMSFAKDV</sequence>
<reference evidence="2 3" key="1">
    <citation type="submission" date="2020-08" db="EMBL/GenBank/DDBJ databases">
        <title>Novel species isolated from subtropical streams in China.</title>
        <authorList>
            <person name="Lu H."/>
        </authorList>
    </citation>
    <scope>NUCLEOTIDE SEQUENCE [LARGE SCALE GENOMIC DNA]</scope>
    <source>
        <strain evidence="2 3">NL8W</strain>
    </source>
</reference>
<keyword evidence="1" id="KW-0812">Transmembrane</keyword>
<evidence type="ECO:0000313" key="2">
    <source>
        <dbReference type="EMBL" id="MBC3911232.1"/>
    </source>
</evidence>
<feature type="transmembrane region" description="Helical" evidence="1">
    <location>
        <begin position="6"/>
        <end position="27"/>
    </location>
</feature>